<sequence length="439" mass="48353">MEDPSFQQAFLSPLNSTTNVPAHHILTGSFRSMPLFLLAFTPISRKLNWVQTIQGFGPHQYLAKTNVKLRDGHETRVYATSWAWPPELSSWAVDRGRIDANEVKWSVRNVDRTPITAISSYISVPPPYTRIYSVGGPTGEVHTIDENSGGFGSKLQEVLFVGETNLEKADKTRVALRYGSHGVELTPSLKYAFIPVLGTNTIEMYSHETFSGRLTHLASVPSPRGAAAKDGPRHVKIHPNGKILYSVTEHNNYVDAYRIHSTTLEYISSKTLVPENLHDPNHHKFRGDTLMLPRSTSSSPIPRYLVTTTRGANPSIRGWLSIFALDDDGLFINDVTRVERYETPTSGGKANAIDLLPKAISASDNETSDGVWILLTDDDDSTAAPGGTGAVRVLEWDGWATGGVKVVTEWPEGSPLVQVEDREASDEKIQGASHAIWLD</sequence>
<dbReference type="InterPro" id="IPR050282">
    <property type="entry name" value="Cycloisomerase_2"/>
</dbReference>
<evidence type="ECO:0000256" key="1">
    <source>
        <dbReference type="ARBA" id="ARBA00005564"/>
    </source>
</evidence>
<dbReference type="AlphaFoldDB" id="A0A9P6JRI9"/>
<evidence type="ECO:0000313" key="3">
    <source>
        <dbReference type="Proteomes" id="UP000807306"/>
    </source>
</evidence>
<dbReference type="EMBL" id="MU157845">
    <property type="protein sequence ID" value="KAF9529610.1"/>
    <property type="molecule type" value="Genomic_DNA"/>
</dbReference>
<dbReference type="Gene3D" id="2.130.10.10">
    <property type="entry name" value="YVTN repeat-like/Quinoprotein amine dehydrogenase"/>
    <property type="match status" value="1"/>
</dbReference>
<dbReference type="GO" id="GO:0017057">
    <property type="term" value="F:6-phosphogluconolactonase activity"/>
    <property type="evidence" value="ECO:0007669"/>
    <property type="project" value="TreeGrafter"/>
</dbReference>
<gene>
    <name evidence="2" type="ORF">CPB83DRAFT_893413</name>
</gene>
<protein>
    <recommendedName>
        <fullName evidence="4">Muconate cycloisomerase 1</fullName>
    </recommendedName>
</protein>
<comment type="similarity">
    <text evidence="1">Belongs to the cycloisomerase 2 family.</text>
</comment>
<name>A0A9P6JRI9_9AGAR</name>
<comment type="caution">
    <text evidence="2">The sequence shown here is derived from an EMBL/GenBank/DDBJ whole genome shotgun (WGS) entry which is preliminary data.</text>
</comment>
<evidence type="ECO:0000313" key="2">
    <source>
        <dbReference type="EMBL" id="KAF9529610.1"/>
    </source>
</evidence>
<proteinExistence type="inferred from homology"/>
<organism evidence="2 3">
    <name type="scientific">Crepidotus variabilis</name>
    <dbReference type="NCBI Taxonomy" id="179855"/>
    <lineage>
        <taxon>Eukaryota</taxon>
        <taxon>Fungi</taxon>
        <taxon>Dikarya</taxon>
        <taxon>Basidiomycota</taxon>
        <taxon>Agaricomycotina</taxon>
        <taxon>Agaricomycetes</taxon>
        <taxon>Agaricomycetidae</taxon>
        <taxon>Agaricales</taxon>
        <taxon>Agaricineae</taxon>
        <taxon>Crepidotaceae</taxon>
        <taxon>Crepidotus</taxon>
    </lineage>
</organism>
<dbReference type="InterPro" id="IPR015943">
    <property type="entry name" value="WD40/YVTN_repeat-like_dom_sf"/>
</dbReference>
<dbReference type="SUPFAM" id="SSF75011">
    <property type="entry name" value="3-carboxy-cis,cis-mucoante lactonizing enzyme"/>
    <property type="match status" value="1"/>
</dbReference>
<dbReference type="PANTHER" id="PTHR30344:SF4">
    <property type="entry name" value="CYCLASE, PUTATIVE (AFU_ORTHOLOGUE AFUA_6G11580)-RELATED"/>
    <property type="match status" value="1"/>
</dbReference>
<keyword evidence="3" id="KW-1185">Reference proteome</keyword>
<dbReference type="PANTHER" id="PTHR30344">
    <property type="entry name" value="6-PHOSPHOGLUCONOLACTONASE-RELATED"/>
    <property type="match status" value="1"/>
</dbReference>
<dbReference type="Proteomes" id="UP000807306">
    <property type="component" value="Unassembled WGS sequence"/>
</dbReference>
<dbReference type="InterPro" id="IPR019405">
    <property type="entry name" value="Lactonase_7-beta_prop"/>
</dbReference>
<accession>A0A9P6JRI9</accession>
<evidence type="ECO:0008006" key="4">
    <source>
        <dbReference type="Google" id="ProtNLM"/>
    </source>
</evidence>
<reference evidence="2" key="1">
    <citation type="submission" date="2020-11" db="EMBL/GenBank/DDBJ databases">
        <authorList>
            <consortium name="DOE Joint Genome Institute"/>
            <person name="Ahrendt S."/>
            <person name="Riley R."/>
            <person name="Andreopoulos W."/>
            <person name="Labutti K."/>
            <person name="Pangilinan J."/>
            <person name="Ruiz-Duenas F.J."/>
            <person name="Barrasa J.M."/>
            <person name="Sanchez-Garcia M."/>
            <person name="Camarero S."/>
            <person name="Miyauchi S."/>
            <person name="Serrano A."/>
            <person name="Linde D."/>
            <person name="Babiker R."/>
            <person name="Drula E."/>
            <person name="Ayuso-Fernandez I."/>
            <person name="Pacheco R."/>
            <person name="Padilla G."/>
            <person name="Ferreira P."/>
            <person name="Barriuso J."/>
            <person name="Kellner H."/>
            <person name="Castanera R."/>
            <person name="Alfaro M."/>
            <person name="Ramirez L."/>
            <person name="Pisabarro A.G."/>
            <person name="Kuo A."/>
            <person name="Tritt A."/>
            <person name="Lipzen A."/>
            <person name="He G."/>
            <person name="Yan M."/>
            <person name="Ng V."/>
            <person name="Cullen D."/>
            <person name="Martin F."/>
            <person name="Rosso M.-N."/>
            <person name="Henrissat B."/>
            <person name="Hibbett D."/>
            <person name="Martinez A.T."/>
            <person name="Grigoriev I.V."/>
        </authorList>
    </citation>
    <scope>NUCLEOTIDE SEQUENCE</scope>
    <source>
        <strain evidence="2">CBS 506.95</strain>
    </source>
</reference>
<dbReference type="Pfam" id="PF10282">
    <property type="entry name" value="Lactonase"/>
    <property type="match status" value="1"/>
</dbReference>
<dbReference type="OrthoDB" id="1715191at2759"/>